<gene>
    <name evidence="2" type="ORF">SE15_04320</name>
</gene>
<name>A0A0P6Y4M5_9CHLR</name>
<evidence type="ECO:0000313" key="3">
    <source>
        <dbReference type="Proteomes" id="UP000050544"/>
    </source>
</evidence>
<dbReference type="EMBL" id="LGKO01000002">
    <property type="protein sequence ID" value="KPL84352.1"/>
    <property type="molecule type" value="Genomic_DNA"/>
</dbReference>
<dbReference type="RefSeq" id="WP_054520854.1">
    <property type="nucleotide sequence ID" value="NZ_LGKO01000002.1"/>
</dbReference>
<dbReference type="SUPFAM" id="SSF51735">
    <property type="entry name" value="NAD(P)-binding Rossmann-fold domains"/>
    <property type="match status" value="1"/>
</dbReference>
<dbReference type="PANTHER" id="PTHR42760">
    <property type="entry name" value="SHORT-CHAIN DEHYDROGENASES/REDUCTASES FAMILY MEMBER"/>
    <property type="match status" value="1"/>
</dbReference>
<evidence type="ECO:0000313" key="2">
    <source>
        <dbReference type="EMBL" id="KPL84352.1"/>
    </source>
</evidence>
<protein>
    <recommendedName>
        <fullName evidence="4">Short-chain dehydrogenase</fullName>
    </recommendedName>
</protein>
<reference evidence="2 3" key="1">
    <citation type="submission" date="2015-07" db="EMBL/GenBank/DDBJ databases">
        <title>Whole genome sequence of Thermanaerothrix daxensis DSM 23592.</title>
        <authorList>
            <person name="Hemp J."/>
            <person name="Ward L.M."/>
            <person name="Pace L.A."/>
            <person name="Fischer W.W."/>
        </authorList>
    </citation>
    <scope>NUCLEOTIDE SEQUENCE [LARGE SCALE GENOMIC DNA]</scope>
    <source>
        <strain evidence="2 3">GNS-1</strain>
    </source>
</reference>
<dbReference type="InterPro" id="IPR002347">
    <property type="entry name" value="SDR_fam"/>
</dbReference>
<evidence type="ECO:0008006" key="4">
    <source>
        <dbReference type="Google" id="ProtNLM"/>
    </source>
</evidence>
<dbReference type="PRINTS" id="PR00081">
    <property type="entry name" value="GDHRDH"/>
</dbReference>
<dbReference type="PANTHER" id="PTHR42760:SF78">
    <property type="entry name" value="3-OXOACYL-[ACYL-CARRIER-PROTEIN] REDUCTASE [NADH]"/>
    <property type="match status" value="1"/>
</dbReference>
<dbReference type="Pfam" id="PF00106">
    <property type="entry name" value="adh_short"/>
    <property type="match status" value="1"/>
</dbReference>
<accession>A0A0P6Y4M5</accession>
<dbReference type="Proteomes" id="UP000050544">
    <property type="component" value="Unassembled WGS sequence"/>
</dbReference>
<dbReference type="PATRIC" id="fig|869279.4.peg.875"/>
<sequence>MTNDQRPLAGKVILISGAARGLGRVLALALARAGAVLALHDLAPTHLEETYRQVQALASPARLYVADSGKGLPARLLISEVLEDWGRLDGLVNNLHVHPEADLLNLDEWDWERTLEINLSGPFLLMQSAIPPMMASGSGVILNLVAEVVFPGNERVNAAFAASQFGLAGLTQASAHELFTYNILSCALEVGSLTEILDEAFWLDEEGQKRVAWMVRWMARQVEAPIEAWLRRAAFEGLVRNP</sequence>
<evidence type="ECO:0000256" key="1">
    <source>
        <dbReference type="ARBA" id="ARBA00006484"/>
    </source>
</evidence>
<dbReference type="OrthoDB" id="166577at2"/>
<dbReference type="GO" id="GO:0016616">
    <property type="term" value="F:oxidoreductase activity, acting on the CH-OH group of donors, NAD or NADP as acceptor"/>
    <property type="evidence" value="ECO:0007669"/>
    <property type="project" value="TreeGrafter"/>
</dbReference>
<comment type="similarity">
    <text evidence="1">Belongs to the short-chain dehydrogenases/reductases (SDR) family.</text>
</comment>
<dbReference type="Gene3D" id="3.40.50.720">
    <property type="entry name" value="NAD(P)-binding Rossmann-like Domain"/>
    <property type="match status" value="1"/>
</dbReference>
<proteinExistence type="inferred from homology"/>
<comment type="caution">
    <text evidence="2">The sequence shown here is derived from an EMBL/GenBank/DDBJ whole genome shotgun (WGS) entry which is preliminary data.</text>
</comment>
<organism evidence="2 3">
    <name type="scientific">Thermanaerothrix daxensis</name>
    <dbReference type="NCBI Taxonomy" id="869279"/>
    <lineage>
        <taxon>Bacteria</taxon>
        <taxon>Bacillati</taxon>
        <taxon>Chloroflexota</taxon>
        <taxon>Anaerolineae</taxon>
        <taxon>Anaerolineales</taxon>
        <taxon>Anaerolineaceae</taxon>
        <taxon>Thermanaerothrix</taxon>
    </lineage>
</organism>
<dbReference type="STRING" id="869279.SE15_04320"/>
<dbReference type="AlphaFoldDB" id="A0A0P6Y4M5"/>
<keyword evidence="3" id="KW-1185">Reference proteome</keyword>
<dbReference type="InterPro" id="IPR036291">
    <property type="entry name" value="NAD(P)-bd_dom_sf"/>
</dbReference>